<feature type="transmembrane region" description="Helical" evidence="8">
    <location>
        <begin position="464"/>
        <end position="484"/>
    </location>
</feature>
<dbReference type="InterPro" id="IPR020846">
    <property type="entry name" value="MFS_dom"/>
</dbReference>
<keyword evidence="5 8" id="KW-0812">Transmembrane</keyword>
<accession>A0A4S4FMN4</accession>
<feature type="transmembrane region" description="Helical" evidence="8">
    <location>
        <begin position="107"/>
        <end position="126"/>
    </location>
</feature>
<evidence type="ECO:0000313" key="10">
    <source>
        <dbReference type="EMBL" id="THG31713.1"/>
    </source>
</evidence>
<keyword evidence="3" id="KW-0813">Transport</keyword>
<name>A0A4S4FMN4_9MICO</name>
<dbReference type="FunFam" id="1.20.1720.10:FF:000004">
    <property type="entry name" value="EmrB/QacA family drug resistance transporter"/>
    <property type="match status" value="1"/>
</dbReference>
<keyword evidence="7 8" id="KW-0472">Membrane</keyword>
<reference evidence="10 11" key="1">
    <citation type="submission" date="2019-04" db="EMBL/GenBank/DDBJ databases">
        <authorList>
            <person name="Jiang L."/>
        </authorList>
    </citation>
    <scope>NUCLEOTIDE SEQUENCE [LARGE SCALE GENOMIC DNA]</scope>
    <source>
        <strain evidence="10 11">YIM 131853</strain>
    </source>
</reference>
<evidence type="ECO:0000256" key="4">
    <source>
        <dbReference type="ARBA" id="ARBA00022475"/>
    </source>
</evidence>
<feature type="transmembrane region" description="Helical" evidence="8">
    <location>
        <begin position="228"/>
        <end position="246"/>
    </location>
</feature>
<comment type="subcellular location">
    <subcellularLocation>
        <location evidence="1">Cell inner membrane</location>
        <topology evidence="1">Multi-pass membrane protein</topology>
    </subcellularLocation>
</comment>
<dbReference type="PROSITE" id="PS50850">
    <property type="entry name" value="MFS"/>
    <property type="match status" value="1"/>
</dbReference>
<keyword evidence="11" id="KW-1185">Reference proteome</keyword>
<feature type="transmembrane region" description="Helical" evidence="8">
    <location>
        <begin position="296"/>
        <end position="317"/>
    </location>
</feature>
<evidence type="ECO:0000256" key="3">
    <source>
        <dbReference type="ARBA" id="ARBA00022448"/>
    </source>
</evidence>
<evidence type="ECO:0000256" key="7">
    <source>
        <dbReference type="ARBA" id="ARBA00023136"/>
    </source>
</evidence>
<dbReference type="AlphaFoldDB" id="A0A4S4FMN4"/>
<comment type="similarity">
    <text evidence="2">Belongs to the major facilitator superfamily. TCR/Tet family.</text>
</comment>
<evidence type="ECO:0000313" key="11">
    <source>
        <dbReference type="Proteomes" id="UP000309133"/>
    </source>
</evidence>
<feature type="transmembrane region" description="Helical" evidence="8">
    <location>
        <begin position="76"/>
        <end position="95"/>
    </location>
</feature>
<proteinExistence type="inferred from homology"/>
<feature type="transmembrane region" description="Helical" evidence="8">
    <location>
        <begin position="132"/>
        <end position="153"/>
    </location>
</feature>
<dbReference type="GO" id="GO:0005886">
    <property type="term" value="C:plasma membrane"/>
    <property type="evidence" value="ECO:0007669"/>
    <property type="project" value="UniProtKB-SubCell"/>
</dbReference>
<protein>
    <submittedName>
        <fullName evidence="10">MFS transporter</fullName>
    </submittedName>
</protein>
<dbReference type="PANTHER" id="PTHR23501">
    <property type="entry name" value="MAJOR FACILITATOR SUPERFAMILY"/>
    <property type="match status" value="1"/>
</dbReference>
<dbReference type="Pfam" id="PF07690">
    <property type="entry name" value="MFS_1"/>
    <property type="match status" value="1"/>
</dbReference>
<dbReference type="EMBL" id="SSSM01000003">
    <property type="protein sequence ID" value="THG31713.1"/>
    <property type="molecule type" value="Genomic_DNA"/>
</dbReference>
<evidence type="ECO:0000256" key="5">
    <source>
        <dbReference type="ARBA" id="ARBA00022692"/>
    </source>
</evidence>
<organism evidence="10 11">
    <name type="scientific">Naasia lichenicola</name>
    <dbReference type="NCBI Taxonomy" id="2565933"/>
    <lineage>
        <taxon>Bacteria</taxon>
        <taxon>Bacillati</taxon>
        <taxon>Actinomycetota</taxon>
        <taxon>Actinomycetes</taxon>
        <taxon>Micrococcales</taxon>
        <taxon>Microbacteriaceae</taxon>
        <taxon>Naasia</taxon>
    </lineage>
</organism>
<evidence type="ECO:0000256" key="8">
    <source>
        <dbReference type="SAM" id="Phobius"/>
    </source>
</evidence>
<dbReference type="Gene3D" id="1.20.1720.10">
    <property type="entry name" value="Multidrug resistance protein D"/>
    <property type="match status" value="1"/>
</dbReference>
<dbReference type="GO" id="GO:0022857">
    <property type="term" value="F:transmembrane transporter activity"/>
    <property type="evidence" value="ECO:0007669"/>
    <property type="project" value="InterPro"/>
</dbReference>
<evidence type="ECO:0000256" key="1">
    <source>
        <dbReference type="ARBA" id="ARBA00004429"/>
    </source>
</evidence>
<dbReference type="Proteomes" id="UP000309133">
    <property type="component" value="Unassembled WGS sequence"/>
</dbReference>
<dbReference type="SUPFAM" id="SSF103473">
    <property type="entry name" value="MFS general substrate transporter"/>
    <property type="match status" value="1"/>
</dbReference>
<dbReference type="InterPro" id="IPR011701">
    <property type="entry name" value="MFS"/>
</dbReference>
<keyword evidence="4" id="KW-1003">Cell membrane</keyword>
<dbReference type="Gene3D" id="1.20.1250.20">
    <property type="entry name" value="MFS general substrate transporter like domains"/>
    <property type="match status" value="1"/>
</dbReference>
<feature type="transmembrane region" description="Helical" evidence="8">
    <location>
        <begin position="323"/>
        <end position="344"/>
    </location>
</feature>
<feature type="transmembrane region" description="Helical" evidence="8">
    <location>
        <begin position="431"/>
        <end position="452"/>
    </location>
</feature>
<dbReference type="PANTHER" id="PTHR23501:SF191">
    <property type="entry name" value="VACUOLAR BASIC AMINO ACID TRANSPORTER 4"/>
    <property type="match status" value="1"/>
</dbReference>
<feature type="transmembrane region" description="Helical" evidence="8">
    <location>
        <begin position="193"/>
        <end position="216"/>
    </location>
</feature>
<dbReference type="PRINTS" id="PR01036">
    <property type="entry name" value="TCRTETB"/>
</dbReference>
<dbReference type="OrthoDB" id="7375466at2"/>
<feature type="transmembrane region" description="Helical" evidence="8">
    <location>
        <begin position="42"/>
        <end position="64"/>
    </location>
</feature>
<keyword evidence="6 8" id="KW-1133">Transmembrane helix</keyword>
<feature type="transmembrane region" description="Helical" evidence="8">
    <location>
        <begin position="356"/>
        <end position="379"/>
    </location>
</feature>
<comment type="caution">
    <text evidence="10">The sequence shown here is derived from an EMBL/GenBank/DDBJ whole genome shotgun (WGS) entry which is preliminary data.</text>
</comment>
<evidence type="ECO:0000256" key="2">
    <source>
        <dbReference type="ARBA" id="ARBA00007520"/>
    </source>
</evidence>
<feature type="domain" description="Major facilitator superfamily (MFS) profile" evidence="9">
    <location>
        <begin position="42"/>
        <end position="489"/>
    </location>
</feature>
<evidence type="ECO:0000256" key="6">
    <source>
        <dbReference type="ARBA" id="ARBA00022989"/>
    </source>
</evidence>
<evidence type="ECO:0000259" key="9">
    <source>
        <dbReference type="PROSITE" id="PS50850"/>
    </source>
</evidence>
<feature type="transmembrane region" description="Helical" evidence="8">
    <location>
        <begin position="385"/>
        <end position="410"/>
    </location>
</feature>
<dbReference type="InterPro" id="IPR036259">
    <property type="entry name" value="MFS_trans_sf"/>
</dbReference>
<feature type="transmembrane region" description="Helical" evidence="8">
    <location>
        <begin position="165"/>
        <end position="187"/>
    </location>
</feature>
<gene>
    <name evidence="10" type="ORF">E6C64_06510</name>
</gene>
<feature type="transmembrane region" description="Helical" evidence="8">
    <location>
        <begin position="252"/>
        <end position="276"/>
    </location>
</feature>
<sequence length="503" mass="51979">MPRPGNSSRAPGADLLVSAETEAGTPKITRASVGLRSERGPVLLALMISTALIALEATILATAVPGIVRDLGGFNQFPWLFSIYLLAQAVTVPIYGRLADVYGRKRIMLVGIGLFLIGSVLCGLAWNMLTLILFRAIQGFGAGAVAPMSITIAGDMYSLAERAKAQGYLASMWAVASVVGPVVGGVFSDLDAWRWIFAINIPLCLLAAWLIVRNFHEKLEARQQKIDFAGAVLIAGGSALLILGLLEGGQTWPWLSAPSFAVFGAALALIVAFVLVEQRVAQPIVPLWIFQRRVTLSTSFVALGVGAILLGLSSYVPTFGQEVLGASALLAGFAIAALTLGWPIAATNAGRVYLRIGFRATALIGSAFVITGSALNLLLGADSTIWFVAINCAVIGFGMGWVASPALIAAQSSVGWGERGVVTAGNVFARSIGSAIGVAVFGAIVNAAVGGADDPSPEALTGGIHSVFIALLVVSIGIAIAVSFMPGRTAAMTVEPAPVADPS</sequence>